<sequence>MPPKKVFRSSIVATERHCTPDRQTDRRSVCTSVQLLLSPERECRRFRPIAVPCYRRPPRIEHPASFVGN</sequence>
<evidence type="ECO:0000313" key="1">
    <source>
        <dbReference type="EMBL" id="TYT63822.1"/>
    </source>
</evidence>
<organism evidence="1 2">
    <name type="scientific">Natrialba swarupiae</name>
    <dbReference type="NCBI Taxonomy" id="2448032"/>
    <lineage>
        <taxon>Archaea</taxon>
        <taxon>Methanobacteriati</taxon>
        <taxon>Methanobacteriota</taxon>
        <taxon>Stenosarchaea group</taxon>
        <taxon>Halobacteria</taxon>
        <taxon>Halobacteriales</taxon>
        <taxon>Natrialbaceae</taxon>
        <taxon>Natrialba</taxon>
    </lineage>
</organism>
<reference evidence="1 2" key="1">
    <citation type="submission" date="2019-08" db="EMBL/GenBank/DDBJ databases">
        <title>Archaea genome.</title>
        <authorList>
            <person name="Kajale S."/>
            <person name="Shouche Y."/>
            <person name="Deshpande N."/>
            <person name="Sharma A."/>
        </authorList>
    </citation>
    <scope>NUCLEOTIDE SEQUENCE [LARGE SCALE GENOMIC DNA]</scope>
    <source>
        <strain evidence="1 2">ESP3B_9</strain>
    </source>
</reference>
<dbReference type="AlphaFoldDB" id="A0A5D5AVB4"/>
<protein>
    <submittedName>
        <fullName evidence="1">Uncharacterized protein</fullName>
    </submittedName>
</protein>
<gene>
    <name evidence="1" type="ORF">FYC77_00950</name>
</gene>
<dbReference type="EMBL" id="VTAW01000001">
    <property type="protein sequence ID" value="TYT63822.1"/>
    <property type="molecule type" value="Genomic_DNA"/>
</dbReference>
<proteinExistence type="predicted"/>
<dbReference type="Proteomes" id="UP000324104">
    <property type="component" value="Unassembled WGS sequence"/>
</dbReference>
<comment type="caution">
    <text evidence="1">The sequence shown here is derived from an EMBL/GenBank/DDBJ whole genome shotgun (WGS) entry which is preliminary data.</text>
</comment>
<accession>A0A5D5AVB4</accession>
<keyword evidence="2" id="KW-1185">Reference proteome</keyword>
<evidence type="ECO:0000313" key="2">
    <source>
        <dbReference type="Proteomes" id="UP000324104"/>
    </source>
</evidence>
<name>A0A5D5AVB4_9EURY</name>